<dbReference type="GO" id="GO:0010628">
    <property type="term" value="P:positive regulation of gene expression"/>
    <property type="evidence" value="ECO:0000318"/>
    <property type="project" value="GO_Central"/>
</dbReference>
<evidence type="ECO:0000256" key="1">
    <source>
        <dbReference type="SAM" id="SignalP"/>
    </source>
</evidence>
<evidence type="ECO:0000313" key="2">
    <source>
        <dbReference type="EMBL" id="KDO70254.1"/>
    </source>
</evidence>
<feature type="signal peptide" evidence="1">
    <location>
        <begin position="1"/>
        <end position="28"/>
    </location>
</feature>
<dbReference type="eggNOG" id="ENOG502SYJP">
    <property type="taxonomic scope" value="Eukaryota"/>
</dbReference>
<accession>A0A067FSB0</accession>
<evidence type="ECO:0000313" key="3">
    <source>
        <dbReference type="Proteomes" id="UP000027120"/>
    </source>
</evidence>
<sequence length="120" mass="13281">MAPMRLKSRLIVLFLLMALLSNAHFYQAAEVAGVSRRKGVFNGESVVVVAIDQTILAGRKMAVVKQRCYEKGKKVVAHAKLCKKNNAAASRKVSEDGDDKEFVAFSADYRAPRHHPPKNN</sequence>
<dbReference type="EMBL" id="KK784891">
    <property type="protein sequence ID" value="KDO70254.1"/>
    <property type="molecule type" value="Genomic_DNA"/>
</dbReference>
<dbReference type="InterPro" id="IPR038804">
    <property type="entry name" value="RGF3"/>
</dbReference>
<dbReference type="GO" id="GO:0008284">
    <property type="term" value="P:positive regulation of cell population proliferation"/>
    <property type="evidence" value="ECO:0000318"/>
    <property type="project" value="GO_Central"/>
</dbReference>
<keyword evidence="1" id="KW-0732">Signal</keyword>
<dbReference type="PANTHER" id="PTHR36313:SF1">
    <property type="entry name" value="PROTEIN GOLVEN 11-RELATED"/>
    <property type="match status" value="1"/>
</dbReference>
<reference evidence="2 3" key="1">
    <citation type="submission" date="2014-04" db="EMBL/GenBank/DDBJ databases">
        <authorList>
            <consortium name="International Citrus Genome Consortium"/>
            <person name="Gmitter F."/>
            <person name="Chen C."/>
            <person name="Farmerie W."/>
            <person name="Harkins T."/>
            <person name="Desany B."/>
            <person name="Mohiuddin M."/>
            <person name="Kodira C."/>
            <person name="Borodovsky M."/>
            <person name="Lomsadze A."/>
            <person name="Burns P."/>
            <person name="Jenkins J."/>
            <person name="Prochnik S."/>
            <person name="Shu S."/>
            <person name="Chapman J."/>
            <person name="Pitluck S."/>
            <person name="Schmutz J."/>
            <person name="Rokhsar D."/>
        </authorList>
    </citation>
    <scope>NUCLEOTIDE SEQUENCE</scope>
</reference>
<name>A0A067FSB0_CITSI</name>
<dbReference type="GO" id="GO:0008083">
    <property type="term" value="F:growth factor activity"/>
    <property type="evidence" value="ECO:0000318"/>
    <property type="project" value="GO_Central"/>
</dbReference>
<evidence type="ECO:0008006" key="4">
    <source>
        <dbReference type="Google" id="ProtNLM"/>
    </source>
</evidence>
<dbReference type="GO" id="GO:0030154">
    <property type="term" value="P:cell differentiation"/>
    <property type="evidence" value="ECO:0000318"/>
    <property type="project" value="GO_Central"/>
</dbReference>
<keyword evidence="3" id="KW-1185">Reference proteome</keyword>
<dbReference type="AlphaFoldDB" id="A0A067FSB0"/>
<dbReference type="PaxDb" id="2711-XP_006484271.1"/>
<organism evidence="2 3">
    <name type="scientific">Citrus sinensis</name>
    <name type="common">Sweet orange</name>
    <name type="synonym">Citrus aurantium var. sinensis</name>
    <dbReference type="NCBI Taxonomy" id="2711"/>
    <lineage>
        <taxon>Eukaryota</taxon>
        <taxon>Viridiplantae</taxon>
        <taxon>Streptophyta</taxon>
        <taxon>Embryophyta</taxon>
        <taxon>Tracheophyta</taxon>
        <taxon>Spermatophyta</taxon>
        <taxon>Magnoliopsida</taxon>
        <taxon>eudicotyledons</taxon>
        <taxon>Gunneridae</taxon>
        <taxon>Pentapetalae</taxon>
        <taxon>rosids</taxon>
        <taxon>malvids</taxon>
        <taxon>Sapindales</taxon>
        <taxon>Rutaceae</taxon>
        <taxon>Aurantioideae</taxon>
        <taxon>Citrus</taxon>
    </lineage>
</organism>
<dbReference type="GO" id="GO:0005615">
    <property type="term" value="C:extracellular space"/>
    <property type="evidence" value="ECO:0000318"/>
    <property type="project" value="GO_Central"/>
</dbReference>
<dbReference type="Proteomes" id="UP000027120">
    <property type="component" value="Unassembled WGS sequence"/>
</dbReference>
<feature type="chain" id="PRO_5001637388" description="BURP domain-containing protein" evidence="1">
    <location>
        <begin position="29"/>
        <end position="120"/>
    </location>
</feature>
<proteinExistence type="predicted"/>
<dbReference type="GO" id="GO:0010082">
    <property type="term" value="P:regulation of root meristem growth"/>
    <property type="evidence" value="ECO:0007669"/>
    <property type="project" value="InterPro"/>
</dbReference>
<gene>
    <name evidence="2" type="ORF">CISIN_1g046317mg</name>
</gene>
<protein>
    <recommendedName>
        <fullName evidence="4">BURP domain-containing protein</fullName>
    </recommendedName>
</protein>
<dbReference type="PANTHER" id="PTHR36313">
    <property type="entry name" value="ROOT MERISTEM GROWTH FACTOR 2"/>
    <property type="match status" value="1"/>
</dbReference>